<keyword evidence="5" id="KW-1185">Reference proteome</keyword>
<evidence type="ECO:0000313" key="4">
    <source>
        <dbReference type="EMBL" id="KAJ1368790.1"/>
    </source>
</evidence>
<dbReference type="InterPro" id="IPR009072">
    <property type="entry name" value="Histone-fold"/>
</dbReference>
<dbReference type="GO" id="GO:0046982">
    <property type="term" value="F:protein heterodimerization activity"/>
    <property type="evidence" value="ECO:0007669"/>
    <property type="project" value="InterPro"/>
</dbReference>
<dbReference type="Gene3D" id="1.10.20.10">
    <property type="entry name" value="Histone, subunit A"/>
    <property type="match status" value="1"/>
</dbReference>
<dbReference type="SMART" id="SM00428">
    <property type="entry name" value="H3"/>
    <property type="match status" value="1"/>
</dbReference>
<evidence type="ECO:0000259" key="3">
    <source>
        <dbReference type="Pfam" id="PF00125"/>
    </source>
</evidence>
<feature type="domain" description="Core Histone H2A/H2B/H3" evidence="3">
    <location>
        <begin position="46"/>
        <end position="110"/>
    </location>
</feature>
<dbReference type="PRINTS" id="PR00622">
    <property type="entry name" value="HISTONEH3"/>
</dbReference>
<dbReference type="GO" id="GO:0000786">
    <property type="term" value="C:nucleosome"/>
    <property type="evidence" value="ECO:0007669"/>
    <property type="project" value="InterPro"/>
</dbReference>
<dbReference type="InterPro" id="IPR007125">
    <property type="entry name" value="H2A/H2B/H3"/>
</dbReference>
<dbReference type="GO" id="GO:0030527">
    <property type="term" value="F:structural constituent of chromatin"/>
    <property type="evidence" value="ECO:0007669"/>
    <property type="project" value="InterPro"/>
</dbReference>
<dbReference type="PANTHER" id="PTHR11426">
    <property type="entry name" value="HISTONE H3"/>
    <property type="match status" value="1"/>
</dbReference>
<proteinExistence type="inferred from homology"/>
<dbReference type="AlphaFoldDB" id="A0AAD5R387"/>
<dbReference type="InterPro" id="IPR000164">
    <property type="entry name" value="Histone_H3/CENP-A"/>
</dbReference>
<dbReference type="Proteomes" id="UP001196413">
    <property type="component" value="Unassembled WGS sequence"/>
</dbReference>
<gene>
    <name evidence="4" type="ORF">KIN20_030115</name>
</gene>
<sequence>MAAIKKITQMSTAGKVHRKQPFPEVPRNFAPVTSGVKKPHRYRPRADALCKIRRHRNSNESPTHKLPFQRLVCKIARAFKIGIQLESSAVIAVQEASESYLFALFEDANHECSRNS</sequence>
<dbReference type="GO" id="GO:0003677">
    <property type="term" value="F:DNA binding"/>
    <property type="evidence" value="ECO:0007669"/>
    <property type="project" value="InterPro"/>
</dbReference>
<protein>
    <recommendedName>
        <fullName evidence="3">Core Histone H2A/H2B/H3 domain-containing protein</fullName>
    </recommendedName>
</protein>
<evidence type="ECO:0000256" key="2">
    <source>
        <dbReference type="SAM" id="MobiDB-lite"/>
    </source>
</evidence>
<dbReference type="Pfam" id="PF00125">
    <property type="entry name" value="Histone"/>
    <property type="match status" value="1"/>
</dbReference>
<feature type="region of interest" description="Disordered" evidence="2">
    <location>
        <begin position="9"/>
        <end position="41"/>
    </location>
</feature>
<dbReference type="SUPFAM" id="SSF47113">
    <property type="entry name" value="Histone-fold"/>
    <property type="match status" value="1"/>
</dbReference>
<evidence type="ECO:0000313" key="5">
    <source>
        <dbReference type="Proteomes" id="UP001196413"/>
    </source>
</evidence>
<evidence type="ECO:0000256" key="1">
    <source>
        <dbReference type="ARBA" id="ARBA00010343"/>
    </source>
</evidence>
<name>A0AAD5R387_PARTN</name>
<reference evidence="4" key="1">
    <citation type="submission" date="2021-06" db="EMBL/GenBank/DDBJ databases">
        <title>Parelaphostrongylus tenuis whole genome reference sequence.</title>
        <authorList>
            <person name="Garwood T.J."/>
            <person name="Larsen P.A."/>
            <person name="Fountain-Jones N.M."/>
            <person name="Garbe J.R."/>
            <person name="Macchietto M.G."/>
            <person name="Kania S.A."/>
            <person name="Gerhold R.W."/>
            <person name="Richards J.E."/>
            <person name="Wolf T.M."/>
        </authorList>
    </citation>
    <scope>NUCLEOTIDE SEQUENCE</scope>
    <source>
        <strain evidence="4">MNPRO001-30</strain>
        <tissue evidence="4">Meninges</tissue>
    </source>
</reference>
<accession>A0AAD5R387</accession>
<dbReference type="EMBL" id="JAHQIW010006307">
    <property type="protein sequence ID" value="KAJ1368790.1"/>
    <property type="molecule type" value="Genomic_DNA"/>
</dbReference>
<organism evidence="4 5">
    <name type="scientific">Parelaphostrongylus tenuis</name>
    <name type="common">Meningeal worm</name>
    <dbReference type="NCBI Taxonomy" id="148309"/>
    <lineage>
        <taxon>Eukaryota</taxon>
        <taxon>Metazoa</taxon>
        <taxon>Ecdysozoa</taxon>
        <taxon>Nematoda</taxon>
        <taxon>Chromadorea</taxon>
        <taxon>Rhabditida</taxon>
        <taxon>Rhabditina</taxon>
        <taxon>Rhabditomorpha</taxon>
        <taxon>Strongyloidea</taxon>
        <taxon>Metastrongylidae</taxon>
        <taxon>Parelaphostrongylus</taxon>
    </lineage>
</organism>
<comment type="similarity">
    <text evidence="1">Belongs to the histone H3 family.</text>
</comment>
<comment type="caution">
    <text evidence="4">The sequence shown here is derived from an EMBL/GenBank/DDBJ whole genome shotgun (WGS) entry which is preliminary data.</text>
</comment>